<sequence>MGCIARVLFASIMFLAYSCSIYFANSYFVDRRLQKRLELQRIQTRMDMSNNWHYNPNTRNWDILQIPTTIAPSTLISNSQFQNYNYNEPRSQQQEQKHQQLQQQQQQQGVNYQQEHHHHHHHRNYYYHQKQDQQQSQQQQQQQHREDNSLLPLYNYNPLNIPEGRHTKYGYIENYGPLRIFNNVRSISKCIGNMAKHFCYNHGICYKVSFYNLHEITTYFCQCLNDRFGERCEYQTFDSKNNQILQK</sequence>
<feature type="transmembrane region" description="Helical" evidence="2">
    <location>
        <begin position="6"/>
        <end position="29"/>
    </location>
</feature>
<evidence type="ECO:0000256" key="2">
    <source>
        <dbReference type="SAM" id="Phobius"/>
    </source>
</evidence>
<dbReference type="InterPro" id="IPR000742">
    <property type="entry name" value="EGF"/>
</dbReference>
<dbReference type="EMBL" id="KX130344">
    <property type="protein sequence ID" value="AQN78555.1"/>
    <property type="molecule type" value="Genomic_DNA"/>
</dbReference>
<proteinExistence type="predicted"/>
<name>A0A1S5VFY0_9VIRU</name>
<dbReference type="KEGG" id="vg:31079601"/>
<dbReference type="Proteomes" id="UP000204438">
    <property type="component" value="Segment"/>
</dbReference>
<dbReference type="PROSITE" id="PS50026">
    <property type="entry name" value="EGF_3"/>
    <property type="match status" value="1"/>
</dbReference>
<dbReference type="RefSeq" id="YP_009345994.1">
    <property type="nucleotide sequence ID" value="NC_033829.1"/>
</dbReference>
<organism evidence="4 5">
    <name type="scientific">Kallithea virus</name>
    <dbReference type="NCBI Taxonomy" id="1654582"/>
    <lineage>
        <taxon>Viruses</taxon>
        <taxon>Viruses incertae sedis</taxon>
        <taxon>Naldaviricetes</taxon>
        <taxon>Lefavirales</taxon>
        <taxon>Nudiviridae</taxon>
        <taxon>Alphanudivirus</taxon>
        <taxon>Alphanudivirus dromelanogasteris</taxon>
    </lineage>
</organism>
<feature type="region of interest" description="Disordered" evidence="1">
    <location>
        <begin position="88"/>
        <end position="145"/>
    </location>
</feature>
<dbReference type="Gene3D" id="2.10.25.10">
    <property type="entry name" value="Laminin"/>
    <property type="match status" value="1"/>
</dbReference>
<dbReference type="PROSITE" id="PS51257">
    <property type="entry name" value="PROKAR_LIPOPROTEIN"/>
    <property type="match status" value="1"/>
</dbReference>
<dbReference type="SUPFAM" id="SSF57196">
    <property type="entry name" value="EGF/Laminin"/>
    <property type="match status" value="1"/>
</dbReference>
<dbReference type="PROSITE" id="PS00022">
    <property type="entry name" value="EGF_1"/>
    <property type="match status" value="1"/>
</dbReference>
<protein>
    <recommendedName>
        <fullName evidence="3">EGF-like domain-containing protein</fullName>
    </recommendedName>
</protein>
<keyword evidence="5" id="KW-1185">Reference proteome</keyword>
<evidence type="ECO:0000259" key="3">
    <source>
        <dbReference type="PROSITE" id="PS50026"/>
    </source>
</evidence>
<evidence type="ECO:0000313" key="5">
    <source>
        <dbReference type="Proteomes" id="UP000204438"/>
    </source>
</evidence>
<keyword evidence="2" id="KW-1133">Transmembrane helix</keyword>
<evidence type="ECO:0000313" key="4">
    <source>
        <dbReference type="EMBL" id="AQN78555.1"/>
    </source>
</evidence>
<reference evidence="5" key="1">
    <citation type="submission" date="2016-04" db="EMBL/GenBank/DDBJ databases">
        <title>The complete genome of Kallithea virus.</title>
        <authorList>
            <consortium name="DrosEU Consortium"/>
            <person name="Obbard D.J."/>
            <person name="Serga S."/>
            <person name="Kozeretska I."/>
            <person name="Waldron F.M."/>
            <person name="Webster C.L."/>
            <person name="Staubach F."/>
        </authorList>
    </citation>
    <scope>NUCLEOTIDE SEQUENCE [LARGE SCALE GENOMIC DNA]</scope>
</reference>
<feature type="domain" description="EGF-like" evidence="3">
    <location>
        <begin position="186"/>
        <end position="233"/>
    </location>
</feature>
<dbReference type="GeneID" id="31079601"/>
<keyword evidence="2" id="KW-0812">Transmembrane</keyword>
<feature type="compositionally biased region" description="Low complexity" evidence="1">
    <location>
        <begin position="126"/>
        <end position="142"/>
    </location>
</feature>
<keyword evidence="2" id="KW-0472">Membrane</keyword>
<evidence type="ECO:0000256" key="1">
    <source>
        <dbReference type="SAM" id="MobiDB-lite"/>
    </source>
</evidence>
<feature type="compositionally biased region" description="Basic residues" evidence="1">
    <location>
        <begin position="116"/>
        <end position="125"/>
    </location>
</feature>
<feature type="compositionally biased region" description="Low complexity" evidence="1">
    <location>
        <begin position="99"/>
        <end position="113"/>
    </location>
</feature>
<accession>A0A1S5VFY0</accession>